<dbReference type="SMART" id="SM00220">
    <property type="entry name" value="S_TKc"/>
    <property type="match status" value="1"/>
</dbReference>
<dbReference type="AlphaFoldDB" id="A2DNM3"/>
<dbReference type="OrthoDB" id="339325at2759"/>
<dbReference type="InterPro" id="IPR011009">
    <property type="entry name" value="Kinase-like_dom_sf"/>
</dbReference>
<keyword evidence="6" id="KW-0418">Kinase</keyword>
<evidence type="ECO:0000313" key="6">
    <source>
        <dbReference type="EMBL" id="EAY18026.1"/>
    </source>
</evidence>
<dbReference type="PROSITE" id="PS00108">
    <property type="entry name" value="PROTEIN_KINASE_ST"/>
    <property type="match status" value="1"/>
</dbReference>
<keyword evidence="1" id="KW-0723">Serine/threonine-protein kinase</keyword>
<dbReference type="PROSITE" id="PS00107">
    <property type="entry name" value="PROTEIN_KINASE_ATP"/>
    <property type="match status" value="1"/>
</dbReference>
<dbReference type="CDD" id="cd13999">
    <property type="entry name" value="STKc_MAP3K-like"/>
    <property type="match status" value="1"/>
</dbReference>
<reference evidence="6" key="1">
    <citation type="submission" date="2006-10" db="EMBL/GenBank/DDBJ databases">
        <authorList>
            <person name="Amadeo P."/>
            <person name="Zhao Q."/>
            <person name="Wortman J."/>
            <person name="Fraser-Liggett C."/>
            <person name="Carlton J."/>
        </authorList>
    </citation>
    <scope>NUCLEOTIDE SEQUENCE</scope>
    <source>
        <strain evidence="6">G3</strain>
    </source>
</reference>
<dbReference type="Pfam" id="PF07714">
    <property type="entry name" value="PK_Tyr_Ser-Thr"/>
    <property type="match status" value="1"/>
</dbReference>
<dbReference type="GO" id="GO:0005524">
    <property type="term" value="F:ATP binding"/>
    <property type="evidence" value="ECO:0007669"/>
    <property type="project" value="UniProtKB-UniRule"/>
</dbReference>
<name>A2DNM3_TRIV3</name>
<proteinExistence type="predicted"/>
<dbReference type="VEuPathDB" id="TrichDB:TVAGG3_0608350"/>
<dbReference type="GO" id="GO:0005737">
    <property type="term" value="C:cytoplasm"/>
    <property type="evidence" value="ECO:0000318"/>
    <property type="project" value="GO_Central"/>
</dbReference>
<dbReference type="SUPFAM" id="SSF56112">
    <property type="entry name" value="Protein kinase-like (PK-like)"/>
    <property type="match status" value="1"/>
</dbReference>
<evidence type="ECO:0000256" key="2">
    <source>
        <dbReference type="ARBA" id="ARBA00022741"/>
    </source>
</evidence>
<evidence type="ECO:0000256" key="4">
    <source>
        <dbReference type="PROSITE-ProRule" id="PRU10141"/>
    </source>
</evidence>
<dbReference type="PANTHER" id="PTHR23257">
    <property type="entry name" value="SERINE-THREONINE PROTEIN KINASE"/>
    <property type="match status" value="1"/>
</dbReference>
<dbReference type="KEGG" id="tva:5463530"/>
<keyword evidence="3 4" id="KW-0067">ATP-binding</keyword>
<dbReference type="InterPro" id="IPR017441">
    <property type="entry name" value="Protein_kinase_ATP_BS"/>
</dbReference>
<keyword evidence="6" id="KW-0808">Transferase</keyword>
<dbReference type="SMR" id="A2DNM3"/>
<organism evidence="6 7">
    <name type="scientific">Trichomonas vaginalis (strain ATCC PRA-98 / G3)</name>
    <dbReference type="NCBI Taxonomy" id="412133"/>
    <lineage>
        <taxon>Eukaryota</taxon>
        <taxon>Metamonada</taxon>
        <taxon>Parabasalia</taxon>
        <taxon>Trichomonadida</taxon>
        <taxon>Trichomonadidae</taxon>
        <taxon>Trichomonas</taxon>
    </lineage>
</organism>
<keyword evidence="2 4" id="KW-0547">Nucleotide-binding</keyword>
<dbReference type="eggNOG" id="KOG0192">
    <property type="taxonomic scope" value="Eukaryota"/>
</dbReference>
<keyword evidence="7" id="KW-1185">Reference proteome</keyword>
<dbReference type="Gene3D" id="1.10.510.10">
    <property type="entry name" value="Transferase(Phosphotransferase) domain 1"/>
    <property type="match status" value="1"/>
</dbReference>
<evidence type="ECO:0000256" key="3">
    <source>
        <dbReference type="ARBA" id="ARBA00022840"/>
    </source>
</evidence>
<evidence type="ECO:0000259" key="5">
    <source>
        <dbReference type="PROSITE" id="PS50011"/>
    </source>
</evidence>
<evidence type="ECO:0000256" key="1">
    <source>
        <dbReference type="ARBA" id="ARBA00022527"/>
    </source>
</evidence>
<accession>A2DNM3</accession>
<dbReference type="VEuPathDB" id="TrichDB:TVAG_113700"/>
<dbReference type="GO" id="GO:0004672">
    <property type="term" value="F:protein kinase activity"/>
    <property type="evidence" value="ECO:0000318"/>
    <property type="project" value="GO_Central"/>
</dbReference>
<dbReference type="InterPro" id="IPR050167">
    <property type="entry name" value="Ser_Thr_protein_kinase"/>
</dbReference>
<dbReference type="GO" id="GO:0007165">
    <property type="term" value="P:signal transduction"/>
    <property type="evidence" value="ECO:0000318"/>
    <property type="project" value="GO_Central"/>
</dbReference>
<dbReference type="RefSeq" id="XP_001579012.1">
    <property type="nucleotide sequence ID" value="XM_001578962.1"/>
</dbReference>
<dbReference type="STRING" id="5722.A2DNM3"/>
<dbReference type="InterPro" id="IPR008271">
    <property type="entry name" value="Ser/Thr_kinase_AS"/>
</dbReference>
<dbReference type="PRINTS" id="PR00109">
    <property type="entry name" value="TYRKINASE"/>
</dbReference>
<dbReference type="Proteomes" id="UP000001542">
    <property type="component" value="Unassembled WGS sequence"/>
</dbReference>
<feature type="domain" description="Protein kinase" evidence="5">
    <location>
        <begin position="204"/>
        <end position="465"/>
    </location>
</feature>
<reference evidence="6" key="2">
    <citation type="journal article" date="2007" name="Science">
        <title>Draft genome sequence of the sexually transmitted pathogen Trichomonas vaginalis.</title>
        <authorList>
            <person name="Carlton J.M."/>
            <person name="Hirt R.P."/>
            <person name="Silva J.C."/>
            <person name="Delcher A.L."/>
            <person name="Schatz M."/>
            <person name="Zhao Q."/>
            <person name="Wortman J.R."/>
            <person name="Bidwell S.L."/>
            <person name="Alsmark U.C.M."/>
            <person name="Besteiro S."/>
            <person name="Sicheritz-Ponten T."/>
            <person name="Noel C.J."/>
            <person name="Dacks J.B."/>
            <person name="Foster P.G."/>
            <person name="Simillion C."/>
            <person name="Van de Peer Y."/>
            <person name="Miranda-Saavedra D."/>
            <person name="Barton G.J."/>
            <person name="Westrop G.D."/>
            <person name="Mueller S."/>
            <person name="Dessi D."/>
            <person name="Fiori P.L."/>
            <person name="Ren Q."/>
            <person name="Paulsen I."/>
            <person name="Zhang H."/>
            <person name="Bastida-Corcuera F.D."/>
            <person name="Simoes-Barbosa A."/>
            <person name="Brown M.T."/>
            <person name="Hayes R.D."/>
            <person name="Mukherjee M."/>
            <person name="Okumura C.Y."/>
            <person name="Schneider R."/>
            <person name="Smith A.J."/>
            <person name="Vanacova S."/>
            <person name="Villalvazo M."/>
            <person name="Haas B.J."/>
            <person name="Pertea M."/>
            <person name="Feldblyum T.V."/>
            <person name="Utterback T.R."/>
            <person name="Shu C.L."/>
            <person name="Osoegawa K."/>
            <person name="de Jong P.J."/>
            <person name="Hrdy I."/>
            <person name="Horvathova L."/>
            <person name="Zubacova Z."/>
            <person name="Dolezal P."/>
            <person name="Malik S.B."/>
            <person name="Logsdon J.M. Jr."/>
            <person name="Henze K."/>
            <person name="Gupta A."/>
            <person name="Wang C.C."/>
            <person name="Dunne R.L."/>
            <person name="Upcroft J.A."/>
            <person name="Upcroft P."/>
            <person name="White O."/>
            <person name="Salzberg S.L."/>
            <person name="Tang P."/>
            <person name="Chiu C.-H."/>
            <person name="Lee Y.-S."/>
            <person name="Embley T.M."/>
            <person name="Coombs G.H."/>
            <person name="Mottram J.C."/>
            <person name="Tachezy J."/>
            <person name="Fraser-Liggett C.M."/>
            <person name="Johnson P.J."/>
        </authorList>
    </citation>
    <scope>NUCLEOTIDE SEQUENCE [LARGE SCALE GENOMIC DNA]</scope>
    <source>
        <strain evidence="6">G3</strain>
    </source>
</reference>
<dbReference type="PANTHER" id="PTHR23257:SF958">
    <property type="entry name" value="SERINE_THREONINE-PROTEIN KINASE WNK4"/>
    <property type="match status" value="1"/>
</dbReference>
<dbReference type="InterPro" id="IPR001245">
    <property type="entry name" value="Ser-Thr/Tyr_kinase_cat_dom"/>
</dbReference>
<gene>
    <name evidence="6" type="ORF">TVAG_113700</name>
</gene>
<dbReference type="GO" id="GO:0004674">
    <property type="term" value="F:protein serine/threonine kinase activity"/>
    <property type="evidence" value="ECO:0007669"/>
    <property type="project" value="UniProtKB-KW"/>
</dbReference>
<dbReference type="InterPro" id="IPR000719">
    <property type="entry name" value="Prot_kinase_dom"/>
</dbReference>
<feature type="binding site" evidence="4">
    <location>
        <position position="234"/>
    </location>
    <ligand>
        <name>ATP</name>
        <dbReference type="ChEBI" id="CHEBI:30616"/>
    </ligand>
</feature>
<protein>
    <submittedName>
        <fullName evidence="6">TKL family protein kinase</fullName>
    </submittedName>
</protein>
<dbReference type="EMBL" id="DS113223">
    <property type="protein sequence ID" value="EAY18026.1"/>
    <property type="molecule type" value="Genomic_DNA"/>
</dbReference>
<dbReference type="PROSITE" id="PS50011">
    <property type="entry name" value="PROTEIN_KINASE_DOM"/>
    <property type="match status" value="1"/>
</dbReference>
<sequence length="787" mass="91058">MPPRAALYGRLFRAIIALNGIATQTAAHRRKFEYVIYQLKKFYNFKFAQSEKDEISEEEKDVVLKIIDVLKKFSEILEKYKLDTWTFNVLDQSCNFCYNYIQDMFDEIESLCSVIYPEADQFFDSQSEDLIKYNTYDLKAIASSFSSYNVESQPDSKLISTLQTRITEISAKLAEQNSKIELTEQDFAPIPKQYSHFKVNIKDFVFQEEIGFGITGVVFKGINNRTNKLVAIKKFSLSSFNTARFQIYQREVSVFSRLAEIPHPCIVGFVGATAKSPFCIITDYMPNGSLYEDLTFKHRLDATQNTIATYDIARGMQYLHSNEIIHRDLKSLNILLDEDLKIKICDFGLSRNGAATETVKAQAVGTMQWMAPELLTNGKISSKIDVYAYGIMLAEILICDRPFNQFHDPNEMRKAIIEQQARPILPSRTPKKMKSLMEKCWAQDPQQRPTFSEIIELFETCEYFFDGCDIEKLRSHIERCKANPIYVAADWLKAIENYSKKEMTFEQFVKMFEKSKMPMSVSESVFKIFKENLNSNSELLSIMINFLLRSPLFDDLVDIVRKFPVKTLQKDLIEKFLEKLPTKSPEQDTSILILACRQGFPEEAFLSAKTQKDLVLTMNALYSIKEIRQEYIDRITEKVIVLLNRKDDEIIEISLKLALTLRICQRIPHDHYLYFVNSQRPSIRDLFLICASFCEDFEPRFLHYCGKMWRLETAQNVLLKGIRSYTSAAYVLNKIENAENLPVEFSAKFLYLAARNHESLRAKAKRISLSPHFSNASSEIQKLLSAL</sequence>
<dbReference type="InParanoid" id="A2DNM3"/>
<evidence type="ECO:0000313" key="7">
    <source>
        <dbReference type="Proteomes" id="UP000001542"/>
    </source>
</evidence>
<dbReference type="OMA" id="ERCKANP"/>